<name>A0A5C1QEB8_9SPIO</name>
<dbReference type="RefSeq" id="WP_149568567.1">
    <property type="nucleotide sequence ID" value="NZ_CP035807.1"/>
</dbReference>
<dbReference type="EMBL" id="CP035807">
    <property type="protein sequence ID" value="QEN05329.1"/>
    <property type="molecule type" value="Genomic_DNA"/>
</dbReference>
<evidence type="ECO:0000313" key="3">
    <source>
        <dbReference type="Proteomes" id="UP000323824"/>
    </source>
</evidence>
<reference evidence="2 3" key="2">
    <citation type="submission" date="2019-09" db="EMBL/GenBank/DDBJ databases">
        <title>Complete Genome Sequence and Methylome Analysis of free living Spirochaetas.</title>
        <authorList>
            <person name="Leshcheva N."/>
            <person name="Mikheeva N."/>
        </authorList>
    </citation>
    <scope>NUCLEOTIDE SEQUENCE [LARGE SCALE GENOMIC DNA]</scope>
    <source>
        <strain evidence="2 3">P</strain>
    </source>
</reference>
<keyword evidence="3" id="KW-1185">Reference proteome</keyword>
<dbReference type="Pfam" id="PF13649">
    <property type="entry name" value="Methyltransf_25"/>
    <property type="match status" value="1"/>
</dbReference>
<dbReference type="GO" id="GO:0032259">
    <property type="term" value="P:methylation"/>
    <property type="evidence" value="ECO:0007669"/>
    <property type="project" value="UniProtKB-KW"/>
</dbReference>
<keyword evidence="2" id="KW-0808">Transferase</keyword>
<dbReference type="SUPFAM" id="SSF53335">
    <property type="entry name" value="S-adenosyl-L-methionine-dependent methyltransferases"/>
    <property type="match status" value="1"/>
</dbReference>
<keyword evidence="2" id="KW-0489">Methyltransferase</keyword>
<dbReference type="OrthoDB" id="9789123at2"/>
<sequence>MTFYDSKEGVKQYINMAKDYDGRELINNFIPYLDKDSTVLEIGIGPGKELDILAESFKVTGSDKSKLFLDLYIEKNSDADLLELDAVTLDTNRVFDSIYSNKVLHHIKKREMVESIYNQARILTDGGIIFIRFGPVRVAKSMKV</sequence>
<evidence type="ECO:0000259" key="1">
    <source>
        <dbReference type="Pfam" id="PF13649"/>
    </source>
</evidence>
<dbReference type="InterPro" id="IPR029063">
    <property type="entry name" value="SAM-dependent_MTases_sf"/>
</dbReference>
<dbReference type="KEGG" id="sper:EW093_11605"/>
<dbReference type="InterPro" id="IPR041698">
    <property type="entry name" value="Methyltransf_25"/>
</dbReference>
<dbReference type="AlphaFoldDB" id="A0A5C1QEB8"/>
<gene>
    <name evidence="2" type="ORF">EW093_11605</name>
</gene>
<feature type="domain" description="Methyltransferase" evidence="1">
    <location>
        <begin position="39"/>
        <end position="127"/>
    </location>
</feature>
<dbReference type="Gene3D" id="3.40.50.150">
    <property type="entry name" value="Vaccinia Virus protein VP39"/>
    <property type="match status" value="1"/>
</dbReference>
<dbReference type="Proteomes" id="UP000323824">
    <property type="component" value="Chromosome"/>
</dbReference>
<protein>
    <submittedName>
        <fullName evidence="2">Class I SAM-dependent methyltransferase</fullName>
    </submittedName>
</protein>
<accession>A0A5C1QEB8</accession>
<reference evidence="2 3" key="1">
    <citation type="submission" date="2019-02" db="EMBL/GenBank/DDBJ databases">
        <authorList>
            <person name="Fomenkov A."/>
            <person name="Dubinina G."/>
            <person name="Grabovich M."/>
            <person name="Vincze T."/>
            <person name="Roberts R.J."/>
        </authorList>
    </citation>
    <scope>NUCLEOTIDE SEQUENCE [LARGE SCALE GENOMIC DNA]</scope>
    <source>
        <strain evidence="2 3">P</strain>
    </source>
</reference>
<organism evidence="2 3">
    <name type="scientific">Thiospirochaeta perfilievii</name>
    <dbReference type="NCBI Taxonomy" id="252967"/>
    <lineage>
        <taxon>Bacteria</taxon>
        <taxon>Pseudomonadati</taxon>
        <taxon>Spirochaetota</taxon>
        <taxon>Spirochaetia</taxon>
        <taxon>Spirochaetales</taxon>
        <taxon>Spirochaetaceae</taxon>
        <taxon>Thiospirochaeta</taxon>
    </lineage>
</organism>
<dbReference type="GO" id="GO:0008168">
    <property type="term" value="F:methyltransferase activity"/>
    <property type="evidence" value="ECO:0007669"/>
    <property type="project" value="UniProtKB-KW"/>
</dbReference>
<proteinExistence type="predicted"/>
<evidence type="ECO:0000313" key="2">
    <source>
        <dbReference type="EMBL" id="QEN05329.1"/>
    </source>
</evidence>